<evidence type="ECO:0000313" key="1">
    <source>
        <dbReference type="EMBL" id="MBK1631985.1"/>
    </source>
</evidence>
<feature type="non-terminal residue" evidence="1">
    <location>
        <position position="1"/>
    </location>
</feature>
<sequence length="525" mass="60750">ARYEIDSRAGRFLLLPLDAHGQSMREIYESWYAQAVAPHPERVAALQRVIELACLAYPGSIASNFVMIRFADSVEDLDEDRCVSEGERDEAIGAFEGLLNESEIQDFRVRAAGFIRGQMWDDRAPAWHPTYAGERSRHWIAWRAHELGWTQERFADFDRRATSPGRMEHRLERIGKKYQWIAFHELMGRLSDIALVDRSFREEPEVYQGPWQVDTREMDPTILVTRTTQEKWYSDRTGATWWSPHTSRWRDDPPEARIAWMQDQSWDVPDPIAQLDVTDPHGKRWLVLDINVGRNQWVMVDGERTIHRMTWHKIRSALVSRDDVSRLETNFRNARNDHMFDPRTEVRGDGYLGEYPWHPAFNDIDREWAIGDNDSVPIQATVADWFVERSGHNYSIEDSFNLMIPAPAVMWGLRLRLAEGRSLSYATLDGRVLFKDPSEIEPGFSAAVVDRDAMRAFLDAEGLEIVWFFTGEKSAHGGRPHGRGWGGELRYRGSYRFNGGSIVGSLNFDRAEPSREQLKEFLTHP</sequence>
<dbReference type="Proteomes" id="UP000748752">
    <property type="component" value="Unassembled WGS sequence"/>
</dbReference>
<dbReference type="EMBL" id="NRRV01000037">
    <property type="protein sequence ID" value="MBK1631985.1"/>
    <property type="molecule type" value="Genomic_DNA"/>
</dbReference>
<proteinExistence type="predicted"/>
<protein>
    <submittedName>
        <fullName evidence="1">Uncharacterized protein</fullName>
    </submittedName>
</protein>
<accession>A0ABS1CJ79</accession>
<comment type="caution">
    <text evidence="1">The sequence shown here is derived from an EMBL/GenBank/DDBJ whole genome shotgun (WGS) entry which is preliminary data.</text>
</comment>
<evidence type="ECO:0000313" key="2">
    <source>
        <dbReference type="Proteomes" id="UP000748752"/>
    </source>
</evidence>
<reference evidence="1 2" key="1">
    <citation type="journal article" date="2020" name="Microorganisms">
        <title>Osmotic Adaptation and Compatible Solute Biosynthesis of Phototrophic Bacteria as Revealed from Genome Analyses.</title>
        <authorList>
            <person name="Imhoff J.F."/>
            <person name="Rahn T."/>
            <person name="Kunzel S."/>
            <person name="Keller A."/>
            <person name="Neulinger S.C."/>
        </authorList>
    </citation>
    <scope>NUCLEOTIDE SEQUENCE [LARGE SCALE GENOMIC DNA]</scope>
    <source>
        <strain evidence="1 2">DSM 6210</strain>
    </source>
</reference>
<keyword evidence="2" id="KW-1185">Reference proteome</keyword>
<name>A0ABS1CJ79_9GAMM</name>
<gene>
    <name evidence="1" type="ORF">CKO31_14820</name>
</gene>
<dbReference type="RefSeq" id="WP_200239092.1">
    <property type="nucleotide sequence ID" value="NZ_NRRV01000037.1"/>
</dbReference>
<organism evidence="1 2">
    <name type="scientific">Thiohalocapsa halophila</name>
    <dbReference type="NCBI Taxonomy" id="69359"/>
    <lineage>
        <taxon>Bacteria</taxon>
        <taxon>Pseudomonadati</taxon>
        <taxon>Pseudomonadota</taxon>
        <taxon>Gammaproteobacteria</taxon>
        <taxon>Chromatiales</taxon>
        <taxon>Chromatiaceae</taxon>
        <taxon>Thiohalocapsa</taxon>
    </lineage>
</organism>